<dbReference type="EMBL" id="JAJSOF020000021">
    <property type="protein sequence ID" value="KAJ4437319.1"/>
    <property type="molecule type" value="Genomic_DNA"/>
</dbReference>
<reference evidence="1 2" key="1">
    <citation type="journal article" date="2022" name="Allergy">
        <title>Genome assembly and annotation of Periplaneta americana reveal a comprehensive cockroach allergen profile.</title>
        <authorList>
            <person name="Wang L."/>
            <person name="Xiong Q."/>
            <person name="Saelim N."/>
            <person name="Wang L."/>
            <person name="Nong W."/>
            <person name="Wan A.T."/>
            <person name="Shi M."/>
            <person name="Liu X."/>
            <person name="Cao Q."/>
            <person name="Hui J.H.L."/>
            <person name="Sookrung N."/>
            <person name="Leung T.F."/>
            <person name="Tungtrongchitr A."/>
            <person name="Tsui S.K.W."/>
        </authorList>
    </citation>
    <scope>NUCLEOTIDE SEQUENCE [LARGE SCALE GENOMIC DNA]</scope>
    <source>
        <strain evidence="1">PWHHKU_190912</strain>
    </source>
</reference>
<sequence>MACAYHSENFKVVKDEIDSFDSSDAGCIRVAQESFFDPEIEGKLCFVSQIRLLPSAITSLDESGGKLVDGTAVKKIVAANVLF</sequence>
<dbReference type="Proteomes" id="UP001148838">
    <property type="component" value="Unassembled WGS sequence"/>
</dbReference>
<comment type="caution">
    <text evidence="1">The sequence shown here is derived from an EMBL/GenBank/DDBJ whole genome shotgun (WGS) entry which is preliminary data.</text>
</comment>
<accession>A0ABQ8ST03</accession>
<keyword evidence="2" id="KW-1185">Reference proteome</keyword>
<evidence type="ECO:0000313" key="1">
    <source>
        <dbReference type="EMBL" id="KAJ4437319.1"/>
    </source>
</evidence>
<protein>
    <recommendedName>
        <fullName evidence="3">Per a allergen</fullName>
    </recommendedName>
</protein>
<name>A0ABQ8ST03_PERAM</name>
<proteinExistence type="predicted"/>
<gene>
    <name evidence="1" type="ORF">ANN_17457</name>
</gene>
<evidence type="ECO:0008006" key="3">
    <source>
        <dbReference type="Google" id="ProtNLM"/>
    </source>
</evidence>
<organism evidence="1 2">
    <name type="scientific">Periplaneta americana</name>
    <name type="common">American cockroach</name>
    <name type="synonym">Blatta americana</name>
    <dbReference type="NCBI Taxonomy" id="6978"/>
    <lineage>
        <taxon>Eukaryota</taxon>
        <taxon>Metazoa</taxon>
        <taxon>Ecdysozoa</taxon>
        <taxon>Arthropoda</taxon>
        <taxon>Hexapoda</taxon>
        <taxon>Insecta</taxon>
        <taxon>Pterygota</taxon>
        <taxon>Neoptera</taxon>
        <taxon>Polyneoptera</taxon>
        <taxon>Dictyoptera</taxon>
        <taxon>Blattodea</taxon>
        <taxon>Blattoidea</taxon>
        <taxon>Blattidae</taxon>
        <taxon>Blattinae</taxon>
        <taxon>Periplaneta</taxon>
    </lineage>
</organism>
<evidence type="ECO:0000313" key="2">
    <source>
        <dbReference type="Proteomes" id="UP001148838"/>
    </source>
</evidence>